<comment type="similarity">
    <text evidence="1 7">Belongs to the DNA polymerase type-B family.</text>
</comment>
<protein>
    <recommendedName>
        <fullName evidence="7">DNA polymerase</fullName>
        <ecNumber evidence="7">2.7.7.7</ecNumber>
    </recommendedName>
</protein>
<dbReference type="InterPro" id="IPR042087">
    <property type="entry name" value="DNA_pol_B_thumb"/>
</dbReference>
<dbReference type="SMART" id="SM00486">
    <property type="entry name" value="POLBc"/>
    <property type="match status" value="1"/>
</dbReference>
<dbReference type="InterPro" id="IPR023211">
    <property type="entry name" value="DNA_pol_palm_dom_sf"/>
</dbReference>
<evidence type="ECO:0000256" key="7">
    <source>
        <dbReference type="RuleBase" id="RU000442"/>
    </source>
</evidence>
<dbReference type="Proteomes" id="UP000195521">
    <property type="component" value="Unassembled WGS sequence"/>
</dbReference>
<organism evidence="12 13">
    <name type="scientific">Plasmodium gonderi</name>
    <dbReference type="NCBI Taxonomy" id="77519"/>
    <lineage>
        <taxon>Eukaryota</taxon>
        <taxon>Sar</taxon>
        <taxon>Alveolata</taxon>
        <taxon>Apicomplexa</taxon>
        <taxon>Aconoidasida</taxon>
        <taxon>Haemosporida</taxon>
        <taxon>Plasmodiidae</taxon>
        <taxon>Plasmodium</taxon>
        <taxon>Plasmodium (Plasmodium)</taxon>
    </lineage>
</organism>
<keyword evidence="9" id="KW-0472">Membrane</keyword>
<dbReference type="InterPro" id="IPR030559">
    <property type="entry name" value="PolZ_Rev3"/>
</dbReference>
<keyword evidence="7" id="KW-0238">DNA-binding</keyword>
<evidence type="ECO:0000256" key="5">
    <source>
        <dbReference type="ARBA" id="ARBA00022932"/>
    </source>
</evidence>
<dbReference type="PANTHER" id="PTHR45812">
    <property type="entry name" value="DNA POLYMERASE ZETA CATALYTIC SUBUNIT"/>
    <property type="match status" value="1"/>
</dbReference>
<feature type="region of interest" description="Disordered" evidence="8">
    <location>
        <begin position="1077"/>
        <end position="1126"/>
    </location>
</feature>
<feature type="region of interest" description="Disordered" evidence="8">
    <location>
        <begin position="653"/>
        <end position="680"/>
    </location>
</feature>
<dbReference type="InterPro" id="IPR043502">
    <property type="entry name" value="DNA/RNA_pol_sf"/>
</dbReference>
<dbReference type="Pfam" id="PF24055">
    <property type="entry name" value="POL3_N"/>
    <property type="match status" value="1"/>
</dbReference>
<dbReference type="GO" id="GO:0046872">
    <property type="term" value="F:metal ion binding"/>
    <property type="evidence" value="ECO:0007669"/>
    <property type="project" value="UniProtKB-KW"/>
</dbReference>
<dbReference type="InterPro" id="IPR006134">
    <property type="entry name" value="DNA-dir_DNA_pol_B_multi_dom"/>
</dbReference>
<dbReference type="InterPro" id="IPR036397">
    <property type="entry name" value="RNaseH_sf"/>
</dbReference>
<dbReference type="InterPro" id="IPR056435">
    <property type="entry name" value="DPOD/Z_N"/>
</dbReference>
<dbReference type="GO" id="GO:0003887">
    <property type="term" value="F:DNA-directed DNA polymerase activity"/>
    <property type="evidence" value="ECO:0007669"/>
    <property type="project" value="UniProtKB-KW"/>
</dbReference>
<feature type="compositionally biased region" description="Acidic residues" evidence="8">
    <location>
        <begin position="657"/>
        <end position="678"/>
    </location>
</feature>
<evidence type="ECO:0000259" key="11">
    <source>
        <dbReference type="Pfam" id="PF24055"/>
    </source>
</evidence>
<dbReference type="Pfam" id="PF00136">
    <property type="entry name" value="DNA_pol_B"/>
    <property type="match status" value="2"/>
</dbReference>
<dbReference type="Gene3D" id="1.10.132.60">
    <property type="entry name" value="DNA polymerase family B, C-terminal domain"/>
    <property type="match status" value="2"/>
</dbReference>
<dbReference type="SUPFAM" id="SSF53098">
    <property type="entry name" value="Ribonuclease H-like"/>
    <property type="match status" value="1"/>
</dbReference>
<keyword evidence="7" id="KW-0235">DNA replication</keyword>
<dbReference type="PROSITE" id="PS00116">
    <property type="entry name" value="DNA_POLYMERASE_B"/>
    <property type="match status" value="1"/>
</dbReference>
<evidence type="ECO:0000259" key="10">
    <source>
        <dbReference type="Pfam" id="PF00136"/>
    </source>
</evidence>
<dbReference type="GO" id="GO:0005634">
    <property type="term" value="C:nucleus"/>
    <property type="evidence" value="ECO:0007669"/>
    <property type="project" value="TreeGrafter"/>
</dbReference>
<keyword evidence="9" id="KW-1133">Transmembrane helix</keyword>
<dbReference type="Gene3D" id="3.90.1600.10">
    <property type="entry name" value="Palm domain of DNA polymerase"/>
    <property type="match status" value="2"/>
</dbReference>
<keyword evidence="4" id="KW-0479">Metal-binding</keyword>
<feature type="transmembrane region" description="Helical" evidence="9">
    <location>
        <begin position="7"/>
        <end position="22"/>
    </location>
</feature>
<evidence type="ECO:0000313" key="12">
    <source>
        <dbReference type="EMBL" id="GAW80063.1"/>
    </source>
</evidence>
<keyword evidence="9" id="KW-0812">Transmembrane</keyword>
<sequence length="1976" mass="232067">MNTAEKISAFFIFKFLFFYYIYRKPSRLFDSLVCKINNKKIPHACIIQILGLSHYGQSVCLYVHDFFPFFYVLIPPEEKSNTNLEFEICEFLEEEYGKAKQDKAQNACIYNIERVKKKCIYGYNEEPEEFLKIYFLYPNTINYFASLLKKKLFKNRIWELYEVHISYMLHFLCSKNIYGCSEIYINKNILFRKEFFSKINFECFMEEEKWNLKSKCSIETIKRNKYLYPDAPYFFTDKTTNVNFSNLKRETSYDIECDIKHEDILNHQIYSWKFEKYKRKWKEELNFDLPICHLDSFAKLWMKEKKRCEHVNPDWVREIFNFDDFEKELDFASFDVLTDRTKKLFSDFMKFMRGSDEVEEVSGEVKAINGEVKEICGNTREGLISATNGKKEEARDVGNDVIVKGNRGMERESRLNLNLEKCTKNGTTKMAPPKNSDDNKRKYIASFEINNKRKDIIRYIYKKKPPKIREYYAILSNLSSKKGKRKNENGANEGEDKNREKNFCEKGLFGKDLDATLNSKKETSKNKTERKKMNTKYGNIFFLEILTEVKRENYNSSNYKEDEIKAIFYIVRDERLMNYYDDYTNCVGVIASQPFPDMFPYLFNKKIETKLNMKRRPRVEVCNNGDYICRDMFGEPSDEETFRKEYKFARMKNTEGGETEVEDEAEGGEAEVEDEAGGEEEKVEWIKKGTPLDVNYSNVNIYIAENERDVIKKLIDKINFYSPLSIVSYENDKYNVSYINQRCLALDMGNFYQHISKLNDQKEFIELNNTYNKNIKGILIESLYKLSNISNTSFENLCKYYLNINIPSISKYILYFWYSYEKTKLQNCCKDGSGSTDEYSFYPYRYITIKYFLMKVHFLLFIYDKIGFLKKKMDFCKYIHVDLLSLINRGSQFIIESFLVKLCMKNGFLLYSPSNKEIMNQRPILHTPLVLQPKSSINFFPLLVFDFQSLYPSIVIAFNICYSTCLGTLSYKGRSSAHGDHPSEESKYEEDILEENKIREFSSGSSSGYSLDMLNVKREAEFASIGYNRKAGNSNTSPSDSNGNSDESNGMSNNLEDNLDKDKIVRADEFMPWEVPNYELFPNDQSNRSKGDGNGNRNGDGKRGGIISSPAISTKEESNQSDKNKFEDGEKVRNWEFIRLGVKKKPQNVMKMIKNLKRDDVLITSNNTVYVNKKKRKGICTLFLEDMLKTRIMLKRCIKIYDERRGMRLVEKMGKLKMILNVATGYIGANFSGRMPCVDISESIINTGKNFLLYIIEYIKENYQYIKVLYGDTDSLFLLNEMNDINYSFKIAYDILRNVNSTLPSPVYLNFEKVYCPSVLMTKKRYCGFAYKKESDENPTLDLKGVESIRSDQCNLVKNVLIQIYFMFYYFRNFCYLSYCCCCCSMCNNFFSNFICTCKESNNHQTSPCLLSKMIEAVLHVYRKVTNFADDKVINLGTTNIFEEDTEEYKTKLYDLLVRIINCEKHNVILKLLNYLYKEKYAFLLYIFIRFGVSYFKMEIEKIIEKDYEKIVSQSNDCCIRNPHNIVKICLCVGEINENRKFDIKKCDMEKCFCNIKQAFLFFDPNPTCENRTSCVFNTKIFYSHLSMNIKKVLSHFFNKIYGNEISYDNFILYKKVKLGTYKGELENSKRKVPLPPQAIVAKKLLKTNPHLVITYKEKIPFVITKKLKEDKIYDSVSHPSCIRGIYNSLAEEVLQSLYHSPHEGETFTKIGGVEYNGTSSDRHAENLIQIEEIHNERDIFQNSNKLVHRGKITKNNKIKLKEINFDYYIQNLVIPPLKRMLDLLPYDSPNLEEIFHRTRRTHNWGRTQIDLFSKNLNLLEKTPLKGILLSRDEKKQIVDMSTLGKHDSTLHDSKEGNKKVLSASVHSGVAWRPPRVKEKMNHNESWYKESANFNIKMDEEENERIRKQIVQSFTDINRSQNMVKRLNKICVQCASTEMEAAMCQYAVHCNVYFKKTILQERISKNKDTIRSFIGE</sequence>
<evidence type="ECO:0000256" key="3">
    <source>
        <dbReference type="ARBA" id="ARBA00022695"/>
    </source>
</evidence>
<evidence type="ECO:0000256" key="6">
    <source>
        <dbReference type="ARBA" id="ARBA00049244"/>
    </source>
</evidence>
<comment type="catalytic activity">
    <reaction evidence="6 7">
        <text>DNA(n) + a 2'-deoxyribonucleoside 5'-triphosphate = DNA(n+1) + diphosphate</text>
        <dbReference type="Rhea" id="RHEA:22508"/>
        <dbReference type="Rhea" id="RHEA-COMP:17339"/>
        <dbReference type="Rhea" id="RHEA-COMP:17340"/>
        <dbReference type="ChEBI" id="CHEBI:33019"/>
        <dbReference type="ChEBI" id="CHEBI:61560"/>
        <dbReference type="ChEBI" id="CHEBI:173112"/>
        <dbReference type="EC" id="2.7.7.7"/>
    </reaction>
</comment>
<dbReference type="InterPro" id="IPR012337">
    <property type="entry name" value="RNaseH-like_sf"/>
</dbReference>
<keyword evidence="5 7" id="KW-0239">DNA-directed DNA polymerase</keyword>
<dbReference type="RefSeq" id="XP_028542652.1">
    <property type="nucleotide sequence ID" value="XM_028686851.1"/>
</dbReference>
<dbReference type="GO" id="GO:0042276">
    <property type="term" value="P:error-prone translesion synthesis"/>
    <property type="evidence" value="ECO:0007669"/>
    <property type="project" value="TreeGrafter"/>
</dbReference>
<feature type="region of interest" description="Disordered" evidence="8">
    <location>
        <begin position="1028"/>
        <end position="1058"/>
    </location>
</feature>
<feature type="compositionally biased region" description="Basic and acidic residues" evidence="8">
    <location>
        <begin position="1114"/>
        <end position="1126"/>
    </location>
</feature>
<evidence type="ECO:0000313" key="13">
    <source>
        <dbReference type="Proteomes" id="UP000195521"/>
    </source>
</evidence>
<dbReference type="SUPFAM" id="SSF56672">
    <property type="entry name" value="DNA/RNA polymerases"/>
    <property type="match status" value="2"/>
</dbReference>
<feature type="domain" description="DNA polymerase delta/zeta catalytic subunit N-terminal" evidence="11">
    <location>
        <begin position="66"/>
        <end position="141"/>
    </location>
</feature>
<dbReference type="PANTHER" id="PTHR45812:SF1">
    <property type="entry name" value="DNA POLYMERASE ZETA CATALYTIC SUBUNIT"/>
    <property type="match status" value="1"/>
</dbReference>
<dbReference type="Gene3D" id="3.30.420.10">
    <property type="entry name" value="Ribonuclease H-like superfamily/Ribonuclease H"/>
    <property type="match status" value="1"/>
</dbReference>
<proteinExistence type="inferred from homology"/>
<keyword evidence="2 7" id="KW-0808">Transferase</keyword>
<evidence type="ECO:0000256" key="9">
    <source>
        <dbReference type="SAM" id="Phobius"/>
    </source>
</evidence>
<dbReference type="InterPro" id="IPR017964">
    <property type="entry name" value="DNA-dir_DNA_pol_B_CS"/>
</dbReference>
<evidence type="ECO:0000256" key="4">
    <source>
        <dbReference type="ARBA" id="ARBA00022723"/>
    </source>
</evidence>
<reference evidence="13" key="1">
    <citation type="submission" date="2017-04" db="EMBL/GenBank/DDBJ databases">
        <title>Plasmodium gonderi genome.</title>
        <authorList>
            <person name="Arisue N."/>
            <person name="Honma H."/>
            <person name="Kawai S."/>
            <person name="Tougan T."/>
            <person name="Tanabe K."/>
            <person name="Horii T."/>
        </authorList>
    </citation>
    <scope>NUCLEOTIDE SEQUENCE [LARGE SCALE GENOMIC DNA]</scope>
    <source>
        <strain evidence="13">ATCC 30045</strain>
    </source>
</reference>
<comment type="caution">
    <text evidence="12">The sequence shown here is derived from an EMBL/GenBank/DDBJ whole genome shotgun (WGS) entry which is preliminary data.</text>
</comment>
<dbReference type="InterPro" id="IPR006172">
    <property type="entry name" value="DNA-dir_DNA_pol_B"/>
</dbReference>
<gene>
    <name evidence="12" type="ORF">PGO_062080</name>
</gene>
<evidence type="ECO:0000256" key="2">
    <source>
        <dbReference type="ARBA" id="ARBA00022679"/>
    </source>
</evidence>
<name>A0A1Y1JI01_PLAGO</name>
<dbReference type="OrthoDB" id="2414538at2759"/>
<dbReference type="GeneID" id="39746775"/>
<dbReference type="GO" id="GO:0000724">
    <property type="term" value="P:double-strand break repair via homologous recombination"/>
    <property type="evidence" value="ECO:0007669"/>
    <property type="project" value="TreeGrafter"/>
</dbReference>
<feature type="domain" description="DNA-directed DNA polymerase family B multifunctional" evidence="10">
    <location>
        <begin position="885"/>
        <end position="970"/>
    </location>
</feature>
<keyword evidence="3 7" id="KW-0548">Nucleotidyltransferase</keyword>
<dbReference type="OMA" id="CIYNIER"/>
<dbReference type="GO" id="GO:0000166">
    <property type="term" value="F:nucleotide binding"/>
    <property type="evidence" value="ECO:0007669"/>
    <property type="project" value="InterPro"/>
</dbReference>
<dbReference type="EC" id="2.7.7.7" evidence="7"/>
<dbReference type="GO" id="GO:0003677">
    <property type="term" value="F:DNA binding"/>
    <property type="evidence" value="ECO:0007669"/>
    <property type="project" value="UniProtKB-KW"/>
</dbReference>
<keyword evidence="13" id="KW-1185">Reference proteome</keyword>
<evidence type="ECO:0000256" key="1">
    <source>
        <dbReference type="ARBA" id="ARBA00005755"/>
    </source>
</evidence>
<dbReference type="EMBL" id="BDQF01000007">
    <property type="protein sequence ID" value="GAW80063.1"/>
    <property type="molecule type" value="Genomic_DNA"/>
</dbReference>
<dbReference type="GO" id="GO:0016035">
    <property type="term" value="C:zeta DNA polymerase complex"/>
    <property type="evidence" value="ECO:0007669"/>
    <property type="project" value="InterPro"/>
</dbReference>
<feature type="domain" description="DNA-directed DNA polymerase family B multifunctional" evidence="10">
    <location>
        <begin position="1154"/>
        <end position="1367"/>
    </location>
</feature>
<feature type="compositionally biased region" description="Low complexity" evidence="8">
    <location>
        <begin position="1039"/>
        <end position="1054"/>
    </location>
</feature>
<dbReference type="Gene3D" id="3.30.342.10">
    <property type="entry name" value="DNA Polymerase, chain B, domain 1"/>
    <property type="match status" value="1"/>
</dbReference>
<evidence type="ECO:0000256" key="8">
    <source>
        <dbReference type="SAM" id="MobiDB-lite"/>
    </source>
</evidence>
<accession>A0A1Y1JI01</accession>
<dbReference type="GO" id="GO:0006260">
    <property type="term" value="P:DNA replication"/>
    <property type="evidence" value="ECO:0007669"/>
    <property type="project" value="UniProtKB-KW"/>
</dbReference>